<dbReference type="GO" id="GO:0005524">
    <property type="term" value="F:ATP binding"/>
    <property type="evidence" value="ECO:0007669"/>
    <property type="project" value="UniProtKB-KW"/>
</dbReference>
<dbReference type="SUPFAM" id="SSF46955">
    <property type="entry name" value="Putative DNA-binding domain"/>
    <property type="match status" value="2"/>
</dbReference>
<dbReference type="GO" id="GO:0003723">
    <property type="term" value="F:RNA binding"/>
    <property type="evidence" value="ECO:0007669"/>
    <property type="project" value="InterPro"/>
</dbReference>
<evidence type="ECO:0000256" key="7">
    <source>
        <dbReference type="ARBA" id="ARBA00022842"/>
    </source>
</evidence>
<keyword evidence="5" id="KW-0547">Nucleotide-binding</keyword>
<dbReference type="CDD" id="cd00769">
    <property type="entry name" value="PheRS_beta_core"/>
    <property type="match status" value="1"/>
</dbReference>
<comment type="caution">
    <text evidence="11">The sequence shown here is derived from an EMBL/GenBank/DDBJ whole genome shotgun (WGS) entry which is preliminary data.</text>
</comment>
<evidence type="ECO:0000256" key="3">
    <source>
        <dbReference type="ARBA" id="ARBA00022598"/>
    </source>
</evidence>
<evidence type="ECO:0000256" key="1">
    <source>
        <dbReference type="ARBA" id="ARBA00001946"/>
    </source>
</evidence>
<dbReference type="Pfam" id="PF17759">
    <property type="entry name" value="tRNA_synthFbeta"/>
    <property type="match status" value="1"/>
</dbReference>
<gene>
    <name evidence="11" type="ORF">UY08_C0013G0007</name>
</gene>
<dbReference type="EMBL" id="LCOQ01000013">
    <property type="protein sequence ID" value="KKU80673.1"/>
    <property type="molecule type" value="Genomic_DNA"/>
</dbReference>
<dbReference type="Gene3D" id="3.30.930.10">
    <property type="entry name" value="Bira Bifunctional Protein, Domain 2"/>
    <property type="match status" value="1"/>
</dbReference>
<keyword evidence="4" id="KW-0479">Metal-binding</keyword>
<dbReference type="SMART" id="SM00874">
    <property type="entry name" value="B5"/>
    <property type="match status" value="1"/>
</dbReference>
<feature type="non-terminal residue" evidence="11">
    <location>
        <position position="605"/>
    </location>
</feature>
<feature type="domain" description="B5" evidence="10">
    <location>
        <begin position="299"/>
        <end position="374"/>
    </location>
</feature>
<dbReference type="SUPFAM" id="SSF56037">
    <property type="entry name" value="PheT/TilS domain"/>
    <property type="match status" value="1"/>
</dbReference>
<evidence type="ECO:0000256" key="4">
    <source>
        <dbReference type="ARBA" id="ARBA00022723"/>
    </source>
</evidence>
<dbReference type="Gene3D" id="3.50.40.10">
    <property type="entry name" value="Phenylalanyl-trna Synthetase, Chain B, domain 3"/>
    <property type="match status" value="1"/>
</dbReference>
<dbReference type="GO" id="GO:0004826">
    <property type="term" value="F:phenylalanine-tRNA ligase activity"/>
    <property type="evidence" value="ECO:0007669"/>
    <property type="project" value="UniProtKB-EC"/>
</dbReference>
<dbReference type="Pfam" id="PF03483">
    <property type="entry name" value="B3_4"/>
    <property type="match status" value="1"/>
</dbReference>
<evidence type="ECO:0000256" key="9">
    <source>
        <dbReference type="ARBA" id="ARBA00023146"/>
    </source>
</evidence>
<keyword evidence="6" id="KW-0067">ATP-binding</keyword>
<evidence type="ECO:0000256" key="6">
    <source>
        <dbReference type="ARBA" id="ARBA00022840"/>
    </source>
</evidence>
<organism evidence="11 12">
    <name type="scientific">Candidatus Gottesmanbacteria bacterium GW2011_GWA1_47_8</name>
    <dbReference type="NCBI Taxonomy" id="1618438"/>
    <lineage>
        <taxon>Bacteria</taxon>
        <taxon>Candidatus Gottesmaniibacteriota</taxon>
    </lineage>
</organism>
<keyword evidence="3 11" id="KW-0436">Ligase</keyword>
<dbReference type="InterPro" id="IPR009061">
    <property type="entry name" value="DNA-bd_dom_put_sf"/>
</dbReference>
<dbReference type="PROSITE" id="PS51483">
    <property type="entry name" value="B5"/>
    <property type="match status" value="1"/>
</dbReference>
<reference evidence="11 12" key="1">
    <citation type="journal article" date="2015" name="Nature">
        <title>rRNA introns, odd ribosomes, and small enigmatic genomes across a large radiation of phyla.</title>
        <authorList>
            <person name="Brown C.T."/>
            <person name="Hug L.A."/>
            <person name="Thomas B.C."/>
            <person name="Sharon I."/>
            <person name="Castelle C.J."/>
            <person name="Singh A."/>
            <person name="Wilkins M.J."/>
            <person name="Williams K.H."/>
            <person name="Banfield J.F."/>
        </authorList>
    </citation>
    <scope>NUCLEOTIDE SEQUENCE [LARGE SCALE GENOMIC DNA]</scope>
</reference>
<dbReference type="InterPro" id="IPR005146">
    <property type="entry name" value="B3/B4_tRNA-bd"/>
</dbReference>
<dbReference type="Pfam" id="PF03484">
    <property type="entry name" value="B5"/>
    <property type="match status" value="1"/>
</dbReference>
<evidence type="ECO:0000313" key="11">
    <source>
        <dbReference type="EMBL" id="KKU80673.1"/>
    </source>
</evidence>
<keyword evidence="8" id="KW-0648">Protein biosynthesis</keyword>
<evidence type="ECO:0000256" key="2">
    <source>
        <dbReference type="ARBA" id="ARBA00012814"/>
    </source>
</evidence>
<dbReference type="EC" id="6.1.1.20" evidence="2"/>
<dbReference type="Proteomes" id="UP000034212">
    <property type="component" value="Unassembled WGS sequence"/>
</dbReference>
<dbReference type="InterPro" id="IPR005147">
    <property type="entry name" value="tRNA_synthase_B5-dom"/>
</dbReference>
<accession>A0A0G1VR82</accession>
<dbReference type="SUPFAM" id="SSF55681">
    <property type="entry name" value="Class II aaRS and biotin synthetases"/>
    <property type="match status" value="1"/>
</dbReference>
<keyword evidence="7" id="KW-0460">Magnesium</keyword>
<dbReference type="GO" id="GO:0000287">
    <property type="term" value="F:magnesium ion binding"/>
    <property type="evidence" value="ECO:0007669"/>
    <property type="project" value="InterPro"/>
</dbReference>
<evidence type="ECO:0000259" key="10">
    <source>
        <dbReference type="PROSITE" id="PS51483"/>
    </source>
</evidence>
<dbReference type="SMART" id="SM00873">
    <property type="entry name" value="B3_4"/>
    <property type="match status" value="1"/>
</dbReference>
<dbReference type="GO" id="GO:0006432">
    <property type="term" value="P:phenylalanyl-tRNA aminoacylation"/>
    <property type="evidence" value="ECO:0007669"/>
    <property type="project" value="InterPro"/>
</dbReference>
<dbReference type="InterPro" id="IPR041616">
    <property type="entry name" value="PheRS_beta_core"/>
</dbReference>
<evidence type="ECO:0000313" key="12">
    <source>
        <dbReference type="Proteomes" id="UP000034212"/>
    </source>
</evidence>
<dbReference type="InterPro" id="IPR045060">
    <property type="entry name" value="Phe-tRNA-ligase_IIc_bsu"/>
</dbReference>
<dbReference type="InterPro" id="IPR020825">
    <property type="entry name" value="Phe-tRNA_synthase-like_B3/B4"/>
</dbReference>
<keyword evidence="9" id="KW-0030">Aminoacyl-tRNA synthetase</keyword>
<dbReference type="PANTHER" id="PTHR10947">
    <property type="entry name" value="PHENYLALANYL-TRNA SYNTHETASE BETA CHAIN AND LEUCINE-RICH REPEAT-CONTAINING PROTEIN 47"/>
    <property type="match status" value="1"/>
</dbReference>
<name>A0A0G1VR82_9BACT</name>
<sequence length="605" mass="66935">MDIKLPYSLLAEYIDTSAPVMKVVEALTLCGPTVDRVTPVGKDAVLDIEVITNRVDMASAFGIAREAAAILPQFGIAAKLKNNPYRNLQLAIPPAENQLPLKVQILDQSLVSRFSCLCLEDVVVGASAPDTVIMLEKAGLHSVNNVVDISNELTLRLGQPVHIFDYDKLLGNKMILRESRKGEKITTLDGRQHTLLGKDIVIEDGQGRLVDLCGIIGGQLSMVDENTHRVVLFVQTYEPKRIRRTSLYTQNRTLAAQIFEKNPDPALVIPTLNQGVALLTARTGAKVAGKLIDIKARLKQPAKIKLSLAWLNQLAGIEVSAINIRSILKRLGFTVVGNNTLTVSVPTWRVHDIKLKQDLAEEVLRVMGYFRWPSHFPCTFLDKFDEEPILRLETKIKHFLAAVGFCEVYNYSLVNKTDLAQNDIAKTGAIALRNPLSADYTHLRTSLIPGVLSALAFNAPLAEKLLIFELSNVYLGWDGEHLPEERPMLVLSGWSIDFRELKGYLESLFSHLHASPVTFRENDSQYLGPAADIFIDNVLVGHIGLSKPGIAHHFRLPVCPLVELDLRQVLLRAFVPSQYQPVSIFPPVVEEVTIASKLSVGELLA</sequence>
<dbReference type="AlphaFoldDB" id="A0A0G1VR82"/>
<comment type="cofactor">
    <cofactor evidence="1">
        <name>Mg(2+)</name>
        <dbReference type="ChEBI" id="CHEBI:18420"/>
    </cofactor>
</comment>
<dbReference type="GO" id="GO:0009328">
    <property type="term" value="C:phenylalanine-tRNA ligase complex"/>
    <property type="evidence" value="ECO:0007669"/>
    <property type="project" value="TreeGrafter"/>
</dbReference>
<evidence type="ECO:0000256" key="8">
    <source>
        <dbReference type="ARBA" id="ARBA00022917"/>
    </source>
</evidence>
<dbReference type="InterPro" id="IPR045864">
    <property type="entry name" value="aa-tRNA-synth_II/BPL/LPL"/>
</dbReference>
<evidence type="ECO:0000256" key="5">
    <source>
        <dbReference type="ARBA" id="ARBA00022741"/>
    </source>
</evidence>
<proteinExistence type="predicted"/>
<protein>
    <recommendedName>
        <fullName evidence="2">phenylalanine--tRNA ligase</fullName>
        <ecNumber evidence="2">6.1.1.20</ecNumber>
    </recommendedName>
</protein>
<dbReference type="Gene3D" id="3.30.56.10">
    <property type="match status" value="2"/>
</dbReference>
<dbReference type="PANTHER" id="PTHR10947:SF0">
    <property type="entry name" value="PHENYLALANINE--TRNA LIGASE BETA SUBUNIT"/>
    <property type="match status" value="1"/>
</dbReference>